<evidence type="ECO:0000256" key="1">
    <source>
        <dbReference type="ARBA" id="ARBA00010641"/>
    </source>
</evidence>
<evidence type="ECO:0000256" key="5">
    <source>
        <dbReference type="ARBA" id="ARBA00023163"/>
    </source>
</evidence>
<dbReference type="NCBIfam" id="TIGR02937">
    <property type="entry name" value="sigma70-ECF"/>
    <property type="match status" value="1"/>
</dbReference>
<dbReference type="AlphaFoldDB" id="A0A398B5E3"/>
<keyword evidence="3" id="KW-0731">Sigma factor</keyword>
<evidence type="ECO:0000256" key="3">
    <source>
        <dbReference type="ARBA" id="ARBA00023082"/>
    </source>
</evidence>
<dbReference type="InterPro" id="IPR036388">
    <property type="entry name" value="WH-like_DNA-bd_sf"/>
</dbReference>
<organism evidence="8 9">
    <name type="scientific">Mesobacillus zeae</name>
    <dbReference type="NCBI Taxonomy" id="1917180"/>
    <lineage>
        <taxon>Bacteria</taxon>
        <taxon>Bacillati</taxon>
        <taxon>Bacillota</taxon>
        <taxon>Bacilli</taxon>
        <taxon>Bacillales</taxon>
        <taxon>Bacillaceae</taxon>
        <taxon>Mesobacillus</taxon>
    </lineage>
</organism>
<dbReference type="InterPro" id="IPR013249">
    <property type="entry name" value="RNA_pol_sigma70_r4_t2"/>
</dbReference>
<comment type="similarity">
    <text evidence="1">Belongs to the sigma-70 factor family. ECF subfamily.</text>
</comment>
<dbReference type="PANTHER" id="PTHR43133">
    <property type="entry name" value="RNA POLYMERASE ECF-TYPE SIGMA FACTO"/>
    <property type="match status" value="1"/>
</dbReference>
<dbReference type="GO" id="GO:0003677">
    <property type="term" value="F:DNA binding"/>
    <property type="evidence" value="ECO:0007669"/>
    <property type="project" value="UniProtKB-KW"/>
</dbReference>
<evidence type="ECO:0000259" key="6">
    <source>
        <dbReference type="Pfam" id="PF04542"/>
    </source>
</evidence>
<feature type="domain" description="RNA polymerase sigma-70 region 2" evidence="6">
    <location>
        <begin position="14"/>
        <end position="79"/>
    </location>
</feature>
<keyword evidence="4" id="KW-0238">DNA-binding</keyword>
<feature type="domain" description="RNA polymerase sigma factor 70 region 4 type 2" evidence="7">
    <location>
        <begin position="108"/>
        <end position="158"/>
    </location>
</feature>
<dbReference type="InterPro" id="IPR039425">
    <property type="entry name" value="RNA_pol_sigma-70-like"/>
</dbReference>
<gene>
    <name evidence="8" type="ORF">D1970_17685</name>
</gene>
<dbReference type="Pfam" id="PF04542">
    <property type="entry name" value="Sigma70_r2"/>
    <property type="match status" value="1"/>
</dbReference>
<sequence length="170" mass="19991">MGNYDAFTLIEEVYREHYLYLKHFLLKLSSDEKLAEDIIQEVFSKILLHPNQIFDVKYMRSWLITSAKNLLIDHYRKKAPSLLNDSQIIDTLLISENTPEKSLLQKSAVEALLQNVSEEDRKIFLLKEHDGYKYEEISALLEIPVSTIKSRIFRLRKSILSKVNRSDFNE</sequence>
<dbReference type="Proteomes" id="UP000265816">
    <property type="component" value="Unassembled WGS sequence"/>
</dbReference>
<dbReference type="InterPro" id="IPR013324">
    <property type="entry name" value="RNA_pol_sigma_r3/r4-like"/>
</dbReference>
<dbReference type="InterPro" id="IPR014284">
    <property type="entry name" value="RNA_pol_sigma-70_dom"/>
</dbReference>
<dbReference type="EMBL" id="QWVT01000030">
    <property type="protein sequence ID" value="RID82923.1"/>
    <property type="molecule type" value="Genomic_DNA"/>
</dbReference>
<evidence type="ECO:0000256" key="4">
    <source>
        <dbReference type="ARBA" id="ARBA00023125"/>
    </source>
</evidence>
<dbReference type="InterPro" id="IPR007627">
    <property type="entry name" value="RNA_pol_sigma70_r2"/>
</dbReference>
<accession>A0A398B5E3</accession>
<keyword evidence="2" id="KW-0805">Transcription regulation</keyword>
<proteinExistence type="inferred from homology"/>
<evidence type="ECO:0000313" key="8">
    <source>
        <dbReference type="EMBL" id="RID82923.1"/>
    </source>
</evidence>
<reference evidence="8 9" key="1">
    <citation type="submission" date="2018-08" db="EMBL/GenBank/DDBJ databases">
        <title>Bacillus jemisoniae sp. nov., Bacillus chryseoplanitiae sp. nov., Bacillus resnikiae sp. nov., and Bacillus frankliniae sp. nov., isolated from Viking spacecraft and associated surfaces.</title>
        <authorList>
            <person name="Seuylemezian A."/>
            <person name="Vaishampayan P."/>
        </authorList>
    </citation>
    <scope>NUCLEOTIDE SEQUENCE [LARGE SCALE GENOMIC DNA]</scope>
    <source>
        <strain evidence="8 9">JJ-247</strain>
    </source>
</reference>
<evidence type="ECO:0000313" key="9">
    <source>
        <dbReference type="Proteomes" id="UP000265816"/>
    </source>
</evidence>
<dbReference type="Gene3D" id="1.10.10.10">
    <property type="entry name" value="Winged helix-like DNA-binding domain superfamily/Winged helix DNA-binding domain"/>
    <property type="match status" value="1"/>
</dbReference>
<dbReference type="CDD" id="cd06171">
    <property type="entry name" value="Sigma70_r4"/>
    <property type="match status" value="1"/>
</dbReference>
<dbReference type="PANTHER" id="PTHR43133:SF8">
    <property type="entry name" value="RNA POLYMERASE SIGMA FACTOR HI_1459-RELATED"/>
    <property type="match status" value="1"/>
</dbReference>
<name>A0A398B5E3_9BACI</name>
<keyword evidence="9" id="KW-1185">Reference proteome</keyword>
<dbReference type="GO" id="GO:0006352">
    <property type="term" value="P:DNA-templated transcription initiation"/>
    <property type="evidence" value="ECO:0007669"/>
    <property type="project" value="InterPro"/>
</dbReference>
<protein>
    <submittedName>
        <fullName evidence="8">RNA polymerase sigma factor</fullName>
    </submittedName>
</protein>
<keyword evidence="5" id="KW-0804">Transcription</keyword>
<dbReference type="SUPFAM" id="SSF88946">
    <property type="entry name" value="Sigma2 domain of RNA polymerase sigma factors"/>
    <property type="match status" value="1"/>
</dbReference>
<dbReference type="Pfam" id="PF08281">
    <property type="entry name" value="Sigma70_r4_2"/>
    <property type="match status" value="1"/>
</dbReference>
<comment type="caution">
    <text evidence="8">The sequence shown here is derived from an EMBL/GenBank/DDBJ whole genome shotgun (WGS) entry which is preliminary data.</text>
</comment>
<dbReference type="Gene3D" id="1.10.1740.10">
    <property type="match status" value="1"/>
</dbReference>
<dbReference type="SUPFAM" id="SSF88659">
    <property type="entry name" value="Sigma3 and sigma4 domains of RNA polymerase sigma factors"/>
    <property type="match status" value="1"/>
</dbReference>
<evidence type="ECO:0000256" key="2">
    <source>
        <dbReference type="ARBA" id="ARBA00023015"/>
    </source>
</evidence>
<dbReference type="InterPro" id="IPR013325">
    <property type="entry name" value="RNA_pol_sigma_r2"/>
</dbReference>
<dbReference type="RefSeq" id="WP_119114194.1">
    <property type="nucleotide sequence ID" value="NZ_CBCSEO010000027.1"/>
</dbReference>
<evidence type="ECO:0000259" key="7">
    <source>
        <dbReference type="Pfam" id="PF08281"/>
    </source>
</evidence>
<dbReference type="OrthoDB" id="3472490at2"/>
<dbReference type="GO" id="GO:0016987">
    <property type="term" value="F:sigma factor activity"/>
    <property type="evidence" value="ECO:0007669"/>
    <property type="project" value="UniProtKB-KW"/>
</dbReference>